<evidence type="ECO:0000259" key="1">
    <source>
        <dbReference type="Pfam" id="PF17131"/>
    </source>
</evidence>
<dbReference type="CDD" id="cd16329">
    <property type="entry name" value="LolA_like"/>
    <property type="match status" value="1"/>
</dbReference>
<dbReference type="InterPro" id="IPR033399">
    <property type="entry name" value="TP_0789-like"/>
</dbReference>
<organism evidence="2">
    <name type="scientific">termite gut metagenome</name>
    <dbReference type="NCBI Taxonomy" id="433724"/>
    <lineage>
        <taxon>unclassified sequences</taxon>
        <taxon>metagenomes</taxon>
        <taxon>organismal metagenomes</taxon>
    </lineage>
</organism>
<reference evidence="2" key="1">
    <citation type="submission" date="2019-03" db="EMBL/GenBank/DDBJ databases">
        <title>Single cell metagenomics reveals metabolic interactions within the superorganism composed of flagellate Streblomastix strix and complex community of Bacteroidetes bacteria on its surface.</title>
        <authorList>
            <person name="Treitli S.C."/>
            <person name="Kolisko M."/>
            <person name="Husnik F."/>
            <person name="Keeling P."/>
            <person name="Hampl V."/>
        </authorList>
    </citation>
    <scope>NUCLEOTIDE SEQUENCE</scope>
    <source>
        <strain evidence="2">STM</strain>
    </source>
</reference>
<dbReference type="InterPro" id="IPR052944">
    <property type="entry name" value="Sporulation_related"/>
</dbReference>
<gene>
    <name evidence="2" type="ORF">EZS27_011594</name>
</gene>
<protein>
    <recommendedName>
        <fullName evidence="1">Uncharacterized protein TP-0789 domain-containing protein</fullName>
    </recommendedName>
</protein>
<name>A0A5J4S4A9_9ZZZZ</name>
<dbReference type="PANTHER" id="PTHR37507:SF2">
    <property type="entry name" value="SPORULATION PROTEIN YDCC"/>
    <property type="match status" value="1"/>
</dbReference>
<evidence type="ECO:0000313" key="2">
    <source>
        <dbReference type="EMBL" id="KAA6340552.1"/>
    </source>
</evidence>
<dbReference type="SUPFAM" id="SSF89392">
    <property type="entry name" value="Prokaryotic lipoproteins and lipoprotein localization factors"/>
    <property type="match status" value="1"/>
</dbReference>
<dbReference type="PANTHER" id="PTHR37507">
    <property type="entry name" value="SPORULATION PROTEIN YDCC"/>
    <property type="match status" value="1"/>
</dbReference>
<proteinExistence type="predicted"/>
<accession>A0A5J4S4A9</accession>
<dbReference type="InterPro" id="IPR029046">
    <property type="entry name" value="LolA/LolB/LppX"/>
</dbReference>
<feature type="domain" description="Uncharacterized protein TP-0789" evidence="1">
    <location>
        <begin position="63"/>
        <end position="244"/>
    </location>
</feature>
<dbReference type="Pfam" id="PF17131">
    <property type="entry name" value="LolA_like"/>
    <property type="match status" value="1"/>
</dbReference>
<sequence length="244" mass="28108">MKKLFFSMAIAVFGFHAQAQNAIDVLDKIDKNMSSDTRMIESTMIIHGKRNDRTMTSKSYGIGNKKSFTEYLSPARDKGTKMLKLDKELWMYSPSTDRTIMISGHMLRQSVMGSDLSYEDMMDDRKLKDVYTPKITGEETVEGRKCYVLQLSAKVDDVAYGAQKLWVDKERHVPFVQELYAKSGQLLKRITLSDVRQTGGRWYPMKMNYKDMLKEGNGTDWIITSIEFDKPIPDYIFSKASLKQ</sequence>
<dbReference type="AlphaFoldDB" id="A0A5J4S4A9"/>
<dbReference type="EMBL" id="SNRY01000452">
    <property type="protein sequence ID" value="KAA6340552.1"/>
    <property type="molecule type" value="Genomic_DNA"/>
</dbReference>
<comment type="caution">
    <text evidence="2">The sequence shown here is derived from an EMBL/GenBank/DDBJ whole genome shotgun (WGS) entry which is preliminary data.</text>
</comment>
<dbReference type="Gene3D" id="2.50.20.10">
    <property type="entry name" value="Lipoprotein localisation LolA/LolB/LppX"/>
    <property type="match status" value="1"/>
</dbReference>